<name>A0A486X9Z6_9PAST</name>
<organism evidence="2">
    <name type="scientific">uncultured Avibacterium sp</name>
    <dbReference type="NCBI Taxonomy" id="1936169"/>
    <lineage>
        <taxon>Bacteria</taxon>
        <taxon>Pseudomonadati</taxon>
        <taxon>Pseudomonadota</taxon>
        <taxon>Gammaproteobacteria</taxon>
        <taxon>Pasteurellales</taxon>
        <taxon>Pasteurellaceae</taxon>
        <taxon>Avibacterium</taxon>
        <taxon>environmental samples</taxon>
    </lineage>
</organism>
<evidence type="ECO:0000256" key="1">
    <source>
        <dbReference type="SAM" id="Phobius"/>
    </source>
</evidence>
<keyword evidence="1" id="KW-0472">Membrane</keyword>
<dbReference type="EMBL" id="CAAHDN010000007">
    <property type="protein sequence ID" value="VGM95179.1"/>
    <property type="molecule type" value="Genomic_DNA"/>
</dbReference>
<dbReference type="AlphaFoldDB" id="A0A486X9Z6"/>
<evidence type="ECO:0000313" key="2">
    <source>
        <dbReference type="EMBL" id="VGM95179.1"/>
    </source>
</evidence>
<feature type="transmembrane region" description="Helical" evidence="1">
    <location>
        <begin position="29"/>
        <end position="49"/>
    </location>
</feature>
<accession>A0A486X9Z6</accession>
<reference evidence="2" key="1">
    <citation type="submission" date="2019-03" db="EMBL/GenBank/DDBJ databases">
        <authorList>
            <consortium name="Pathogen Informatics"/>
        </authorList>
    </citation>
    <scope>NUCLEOTIDE SEQUENCE</scope>
    <source>
        <strain evidence="2">Unknown</strain>
    </source>
</reference>
<keyword evidence="1" id="KW-1133">Transmembrane helix</keyword>
<keyword evidence="1" id="KW-0812">Transmembrane</keyword>
<protein>
    <submittedName>
        <fullName evidence="2">Uncharacterized protein</fullName>
    </submittedName>
</protein>
<gene>
    <name evidence="2" type="ORF">NCTC4101_00540</name>
</gene>
<proteinExistence type="predicted"/>
<sequence length="50" mass="5644">MLSLLLGFLGALFGFWVAKKRGQNYLNNIELIMLLAIWIVGGVSFLQVFK</sequence>